<feature type="compositionally biased region" description="Acidic residues" evidence="1">
    <location>
        <begin position="445"/>
        <end position="455"/>
    </location>
</feature>
<organism evidence="3 4">
    <name type="scientific">Prorocentrum cordatum</name>
    <dbReference type="NCBI Taxonomy" id="2364126"/>
    <lineage>
        <taxon>Eukaryota</taxon>
        <taxon>Sar</taxon>
        <taxon>Alveolata</taxon>
        <taxon>Dinophyceae</taxon>
        <taxon>Prorocentrales</taxon>
        <taxon>Prorocentraceae</taxon>
        <taxon>Prorocentrum</taxon>
    </lineage>
</organism>
<evidence type="ECO:0000259" key="2">
    <source>
        <dbReference type="Pfam" id="PF14214"/>
    </source>
</evidence>
<comment type="caution">
    <text evidence="3">The sequence shown here is derived from an EMBL/GenBank/DDBJ whole genome shotgun (WGS) entry which is preliminary data.</text>
</comment>
<feature type="compositionally biased region" description="Low complexity" evidence="1">
    <location>
        <begin position="410"/>
        <end position="424"/>
    </location>
</feature>
<feature type="domain" description="Helitron helicase-like" evidence="2">
    <location>
        <begin position="1418"/>
        <end position="1610"/>
    </location>
</feature>
<dbReference type="Proteomes" id="UP001189429">
    <property type="component" value="Unassembled WGS sequence"/>
</dbReference>
<reference evidence="3" key="1">
    <citation type="submission" date="2023-10" db="EMBL/GenBank/DDBJ databases">
        <authorList>
            <person name="Chen Y."/>
            <person name="Shah S."/>
            <person name="Dougan E. K."/>
            <person name="Thang M."/>
            <person name="Chan C."/>
        </authorList>
    </citation>
    <scope>NUCLEOTIDE SEQUENCE [LARGE SCALE GENOMIC DNA]</scope>
</reference>
<feature type="non-terminal residue" evidence="3">
    <location>
        <position position="2376"/>
    </location>
</feature>
<dbReference type="Pfam" id="PF14214">
    <property type="entry name" value="Helitron_like_N"/>
    <property type="match status" value="1"/>
</dbReference>
<feature type="compositionally biased region" description="Low complexity" evidence="1">
    <location>
        <begin position="487"/>
        <end position="503"/>
    </location>
</feature>
<dbReference type="InterPro" id="IPR038765">
    <property type="entry name" value="Papain-like_cys_pep_sf"/>
</dbReference>
<dbReference type="InterPro" id="IPR025476">
    <property type="entry name" value="Helitron_helicase-like"/>
</dbReference>
<gene>
    <name evidence="3" type="ORF">PCOR1329_LOCUS4850</name>
</gene>
<proteinExistence type="predicted"/>
<name>A0ABN9PTB7_9DINO</name>
<feature type="region of interest" description="Disordered" evidence="1">
    <location>
        <begin position="2044"/>
        <end position="2064"/>
    </location>
</feature>
<accession>A0ABN9PTB7</accession>
<sequence length="2376" mass="263775">MVFRVLAFVEKHRRMPLRKTLGEDQLAQRWARAKGSTKLTPAARGLKMRIEALAAESEATKQCDNRAACAEQMLLTQHEEWCGENDVVDEAQWRRPALQRSRGGRHPYPSLSNLCNNCYINAPLQCLLHCPAARAELLGAEGESEPLVVQELLSLAAACRRGVPAISDGGGGEAREFLPVDRWSPHAFAGAFLAKHRVIFGVASEKRHGGAGEALSVIVEGAPRLQRHFSFIQSDGEQGALMRLPPFVDGADEGDDAVSPQEFCRDDGAQRLNMRQMLRRCASSGGRRLLSTPELLAIQLPDRWVRDDDEAFLLSALDIVPDWGECPEVALETAGGDVAHRMRAAGAAVVQPAATGIQGHYVAHFEESGSWCTAGDLGDRPHVVQWAPGTEHKMPRLILLERVDTQAARAAARPWPPAAVVDGAEGAGDDGDVDAGSEESRGLDGENEEEEEDGAGDASLSGARKRPAASSRCGAPAKKRLRLRGKQSAAGRQQSRAGRQQSRAGRHQERQQSRAGRHQERQQSRAGRHQERQQSRAGRHKGCGCRRRESERQQSRAGRQQKRQPEPALEASRQDAQNNAAAPVLRSSREAKSLQAACDARRECGDLFLLLHLLEPLAAADDLLKYYPDFFVYAGDDCANRWATFLRAPDRPNKLAGRLREALGVTEEEISDAKRRLECGEWHMHHVAELLDERLNSARGVRSVAAAVRMAAGGGPGAQGDGNPLRARLAEAWQRSRVNSREAFMAHQGRVHGGQRWYQSQYVARCELEPYQPSPTEERQVVRRFHISQCCATVDPVDEPFVPKLESEVQKQLLHAAIIERIVREIGQGATAEDASLQAARAAESAARAQAACQAREPRAFQACVCCAMQLRSENLHSEFLVGDKCTIKNRAKFAECLSADIPREELMSSAVDFPHEDSEGSPTSTKILLHKRRVPPEALEGKGPVKVCDDCRKMLLALGRVVSAKIYLSSKGADKAVRQEQQSWRQKFLQYAMQGTAIVFGNGNVDHAMRSFPPEPDMLRDTFVAVFAGADDDDEGIPLTEEQKQERAPRAMREEVALHVDKAEYDAQARLLKQHNYVYNDPGVQYRSDLVDQFPPQPGVPDCMLACAKYVPTDPALDDVAQAQGPASATTGAQAEMGAAAEDAQELTKWLSVLEDHMDDVSELTSLPALQGMLERMESQAGRVVANELMSRLEDQRGEDRAMQLDEIGRHRLQDLFKEFHARCRKMSLGEDMAKLHWRVQALATNTCQAGEEAGDLTRPPGVAGTPAEDDPRSLQEPPGPDGQRKARLVVPTSKKAETWWDPKYWSIARPTDFCYGDCAWGLGDKESRLCFSVTHFIKNLLTREEMEYDVPGDEERYKAEPINGFRSSWYDVHLLHSFYRVTETTNSTYTFMKQPGAFGAARACADIAPEMIGEVQLRAQQTTGKATLNGILKDKDTPNEVRKAFATLGQATASLVGSDGHRRELRGEGEAYTLRLGPPVQFVTPNLADTKQPLILVVQGEEYTFDNDLNEAERFTFSEMSQRIAKDPAGQAVVFELMMRLFFVHVLGLRPEAIGWRRGEVQKASKHWVSDGVAADLMGVPAVFGPLAAAFGPVEAQGRGSLHPHILIWLLQGQLHVLLDMLQGDQARFRGRLNMWMRQVVRAVVATGQSAAELQPRQLQGGEDKCGVQVPPLPFEVNEKRYFRANGGTEVATAEQLGAAGDKEPQPLYIFDPKATEEQGEDVYHEALRPNLPLRNKAGETVDDEATWTEQQAAESKRHWQRPLSSSASGIFPKYRSGCTLEQSLPSDEWIREMCRDARELVIGCGIHVCSPSCYKYHSDKARGSQICRHNYYNLVTLCTWPEDGDSQECRLRTRGKALRGCIVIFRETDYGMAGRIVTFQLRPGETTTKYAALVSARCNVDVQDMRRALPPRLWMEASELEPRAEEKDRQSYNHGLYPQRYPDFSVGAREAKWDLVVITDWHGIFRELANCGSPSVDGDDAARADLQRELQRHALATFVDAHNTSYYVNSYTTKVNPNMDNVLCKLLDGVRRLKSQCDDRQAQAAGDVGDDPQSTAAGKRKEDFKRTLQVLSRFETCFRRASWKGGSEMVFPMLFGHLSFMTHCCWKAFMRKSIYLAAESWRRRYGQADAAESPPAASITYAVPGTGEQVAMPGWSEVQREGETLYVSPDGEEFDTIEYAHQAFQITNASGGSLRNVTKALQKMREGEAEEEVTEAPGPTVQGLAQGKLMGAVLSQHDDWMHRGDHPIVRDMSLYVYSIWVYRVELPLHALPAGELEPEGSGGRTLHVDIPFDSAYSAARNWTQRLAVEPRIPKPDGFQFVSAESNVETHYLMKSVLLRPVHLPDADGPNDTKELRYLRAYEHLCAAPVGEPE</sequence>
<evidence type="ECO:0000313" key="4">
    <source>
        <dbReference type="Proteomes" id="UP001189429"/>
    </source>
</evidence>
<dbReference type="Gene3D" id="3.90.70.10">
    <property type="entry name" value="Cysteine proteinases"/>
    <property type="match status" value="1"/>
</dbReference>
<keyword evidence="4" id="KW-1185">Reference proteome</keyword>
<feature type="region of interest" description="Disordered" evidence="1">
    <location>
        <begin position="1252"/>
        <end position="1290"/>
    </location>
</feature>
<dbReference type="EMBL" id="CAUYUJ010001258">
    <property type="protein sequence ID" value="CAK0795074.1"/>
    <property type="molecule type" value="Genomic_DNA"/>
</dbReference>
<evidence type="ECO:0000313" key="3">
    <source>
        <dbReference type="EMBL" id="CAK0795074.1"/>
    </source>
</evidence>
<evidence type="ECO:0000256" key="1">
    <source>
        <dbReference type="SAM" id="MobiDB-lite"/>
    </source>
</evidence>
<protein>
    <recommendedName>
        <fullName evidence="2">Helitron helicase-like domain-containing protein</fullName>
    </recommendedName>
</protein>
<feature type="region of interest" description="Disordered" evidence="1">
    <location>
        <begin position="410"/>
        <end position="589"/>
    </location>
</feature>
<dbReference type="SUPFAM" id="SSF54001">
    <property type="entry name" value="Cysteine proteinases"/>
    <property type="match status" value="1"/>
</dbReference>
<feature type="compositionally biased region" description="Basic and acidic residues" evidence="1">
    <location>
        <begin position="506"/>
        <end position="534"/>
    </location>
</feature>
<feature type="compositionally biased region" description="Acidic residues" evidence="1">
    <location>
        <begin position="427"/>
        <end position="437"/>
    </location>
</feature>